<feature type="domain" description="EAL" evidence="3">
    <location>
        <begin position="724"/>
        <end position="967"/>
    </location>
</feature>
<dbReference type="Pfam" id="PF00990">
    <property type="entry name" value="GGDEF"/>
    <property type="match status" value="1"/>
</dbReference>
<dbReference type="SMART" id="SM00065">
    <property type="entry name" value="GAF"/>
    <property type="match status" value="2"/>
</dbReference>
<dbReference type="CDD" id="cd01948">
    <property type="entry name" value="EAL"/>
    <property type="match status" value="1"/>
</dbReference>
<dbReference type="InterPro" id="IPR003018">
    <property type="entry name" value="GAF"/>
</dbReference>
<dbReference type="Proteomes" id="UP000613768">
    <property type="component" value="Unassembled WGS sequence"/>
</dbReference>
<dbReference type="Gene3D" id="3.30.70.270">
    <property type="match status" value="1"/>
</dbReference>
<dbReference type="Gene3D" id="3.20.20.450">
    <property type="entry name" value="EAL domain"/>
    <property type="match status" value="1"/>
</dbReference>
<dbReference type="SMART" id="SM00267">
    <property type="entry name" value="GGDEF"/>
    <property type="match status" value="1"/>
</dbReference>
<dbReference type="Gene3D" id="3.30.450.40">
    <property type="match status" value="2"/>
</dbReference>
<dbReference type="InterPro" id="IPR043128">
    <property type="entry name" value="Rev_trsase/Diguanyl_cyclase"/>
</dbReference>
<dbReference type="Pfam" id="PF13185">
    <property type="entry name" value="GAF_2"/>
    <property type="match status" value="1"/>
</dbReference>
<dbReference type="InterPro" id="IPR001633">
    <property type="entry name" value="EAL_dom"/>
</dbReference>
<organism evidence="5 6">
    <name type="scientific">Pseudomarimonas arenosa</name>
    <dbReference type="NCBI Taxonomy" id="2774145"/>
    <lineage>
        <taxon>Bacteria</taxon>
        <taxon>Pseudomonadati</taxon>
        <taxon>Pseudomonadota</taxon>
        <taxon>Gammaproteobacteria</taxon>
        <taxon>Lysobacterales</taxon>
        <taxon>Lysobacteraceae</taxon>
        <taxon>Pseudomarimonas</taxon>
    </lineage>
</organism>
<dbReference type="PROSITE" id="PS50883">
    <property type="entry name" value="EAL"/>
    <property type="match status" value="1"/>
</dbReference>
<dbReference type="InterPro" id="IPR029016">
    <property type="entry name" value="GAF-like_dom_sf"/>
</dbReference>
<dbReference type="Pfam" id="PF00563">
    <property type="entry name" value="EAL"/>
    <property type="match status" value="1"/>
</dbReference>
<dbReference type="SMART" id="SM00052">
    <property type="entry name" value="EAL"/>
    <property type="match status" value="1"/>
</dbReference>
<dbReference type="PANTHER" id="PTHR33121">
    <property type="entry name" value="CYCLIC DI-GMP PHOSPHODIESTERASE PDEF"/>
    <property type="match status" value="1"/>
</dbReference>
<evidence type="ECO:0000256" key="1">
    <source>
        <dbReference type="ARBA" id="ARBA00001946"/>
    </source>
</evidence>
<proteinExistence type="predicted"/>
<comment type="cofactor">
    <cofactor evidence="1">
        <name>Mg(2+)</name>
        <dbReference type="ChEBI" id="CHEBI:18420"/>
    </cofactor>
</comment>
<feature type="domain" description="GGDEF" evidence="4">
    <location>
        <begin position="582"/>
        <end position="715"/>
    </location>
</feature>
<dbReference type="InterPro" id="IPR035919">
    <property type="entry name" value="EAL_sf"/>
</dbReference>
<evidence type="ECO:0000259" key="3">
    <source>
        <dbReference type="PROSITE" id="PS50883"/>
    </source>
</evidence>
<dbReference type="PROSITE" id="PS50887">
    <property type="entry name" value="GGDEF"/>
    <property type="match status" value="1"/>
</dbReference>
<gene>
    <name evidence="5" type="ORF">IFO71_00945</name>
</gene>
<keyword evidence="6" id="KW-1185">Reference proteome</keyword>
<dbReference type="RefSeq" id="WP_192027638.1">
    <property type="nucleotide sequence ID" value="NZ_JACYTR010000001.1"/>
</dbReference>
<dbReference type="SUPFAM" id="SSF55073">
    <property type="entry name" value="Nucleotide cyclase"/>
    <property type="match status" value="1"/>
</dbReference>
<dbReference type="PANTHER" id="PTHR33121:SF70">
    <property type="entry name" value="SIGNALING PROTEIN YKOW"/>
    <property type="match status" value="1"/>
</dbReference>
<keyword evidence="2" id="KW-0175">Coiled coil</keyword>
<dbReference type="FunFam" id="3.30.70.270:FF:000001">
    <property type="entry name" value="Diguanylate cyclase domain protein"/>
    <property type="match status" value="1"/>
</dbReference>
<name>A0AAW3ZH29_9GAMM</name>
<dbReference type="SUPFAM" id="SSF55781">
    <property type="entry name" value="GAF domain-like"/>
    <property type="match status" value="2"/>
</dbReference>
<dbReference type="InterPro" id="IPR029787">
    <property type="entry name" value="Nucleotide_cyclase"/>
</dbReference>
<evidence type="ECO:0000259" key="4">
    <source>
        <dbReference type="PROSITE" id="PS50887"/>
    </source>
</evidence>
<feature type="coiled-coil region" evidence="2">
    <location>
        <begin position="512"/>
        <end position="546"/>
    </location>
</feature>
<protein>
    <submittedName>
        <fullName evidence="5">Bifunctional diguanylate cyclase/phosphodiesterase</fullName>
    </submittedName>
</protein>
<evidence type="ECO:0000313" key="5">
    <source>
        <dbReference type="EMBL" id="MBD8524297.1"/>
    </source>
</evidence>
<reference evidence="5 6" key="1">
    <citation type="submission" date="2020-09" db="EMBL/GenBank/DDBJ databases">
        <title>Pseudoxanthomonas sp. CAU 1598 isolated from sand of Yaerae Beach.</title>
        <authorList>
            <person name="Kim W."/>
        </authorList>
    </citation>
    <scope>NUCLEOTIDE SEQUENCE [LARGE SCALE GENOMIC DNA]</scope>
    <source>
        <strain evidence="5 6">CAU 1598</strain>
    </source>
</reference>
<dbReference type="Pfam" id="PF01590">
    <property type="entry name" value="GAF"/>
    <property type="match status" value="1"/>
</dbReference>
<dbReference type="GO" id="GO:0071111">
    <property type="term" value="F:cyclic-guanylate-specific phosphodiesterase activity"/>
    <property type="evidence" value="ECO:0007669"/>
    <property type="project" value="InterPro"/>
</dbReference>
<evidence type="ECO:0000313" key="6">
    <source>
        <dbReference type="Proteomes" id="UP000613768"/>
    </source>
</evidence>
<dbReference type="NCBIfam" id="TIGR00254">
    <property type="entry name" value="GGDEF"/>
    <property type="match status" value="1"/>
</dbReference>
<accession>A0AAW3ZH29</accession>
<dbReference type="SUPFAM" id="SSF141868">
    <property type="entry name" value="EAL domain-like"/>
    <property type="match status" value="1"/>
</dbReference>
<dbReference type="CDD" id="cd01949">
    <property type="entry name" value="GGDEF"/>
    <property type="match status" value="1"/>
</dbReference>
<evidence type="ECO:0000256" key="2">
    <source>
        <dbReference type="SAM" id="Coils"/>
    </source>
</evidence>
<comment type="caution">
    <text evidence="5">The sequence shown here is derived from an EMBL/GenBank/DDBJ whole genome shotgun (WGS) entry which is preliminary data.</text>
</comment>
<sequence>MTARSVKSAASAPVERSALALFSSIAEAEGPLELAQQVTRALPAACAVSDVSLWWSLNWPGDRQGAPQRTLSAARLALLERCHGSPSGLEIAGEVYCYRLYVSSDGPAAFLLCRAQSPESAPHQLPYWQVLLAALARRWNDLLELRRQDETVARMEHSERLQRALFDIADMAGSDLDMGDMLRQVHRIVGGLMYAENFFIALYDKSRDAIRFVYYVDAEDPEAVDSQHWTPLADFERALTWYLIRDGRPLRGATHELRRQISGPLRLVGVDSPDWMGVPMLSGSEIRGVIVVQNYHQANCFSEADQNLLSFVASHILTALERKKGQEELEQRVQERTRELAVEVEERQRGEKLQRSLFHIAELASGEGSVESFYQQLHRVIDRLITAPNFYVALLSDDSEQIEFPYYADESGRSPGVRAKGCGLTEYLMDQARPLLLSARDVSGLQERGDIKRSGTPSESWMGVPLKTGTRVWGAIVAQSYNEQVRYGARELELLTFVSRQVGYTVERRRAAEELRVAHAELERRVEERTRELREQIAVREKIEERLKHEVMHDSLTGLPNRAYLRDRLERVLALRRRGHRPDFAVLYADVDRFKVINDSLGHLAGDEVLKEVARRFASCVREPDVVARLGGDEFAILLEDIPGMEIPVRVAQRILNVMSEPMFVLGKEISTSSSVGVAMGDRRYRHADDVLRDADIAMYRAKRAGRQRFEIFDAATNQHAIQVLDMEADIRHGIADRRFHPWFQPIVRMVDRGLVGYEALMRWNHETRGWLAPAAFLDVAEENGSIEAIDWQVWESACRQVQRLPDALYVTINVSARYFRKDDFDQRLLSMIRGTGIAPSRIRIEITEGALMHNPESVITMLARLRAESVQAAVDDFGTGYSSLSYVHRFPLRSLKIDRSFVSELGQQGDAGSRAVIRSILTLAHSLGLEAVAEGVETELQAEALIAMGCGLGQGYLFAKPAPLAE</sequence>
<dbReference type="InterPro" id="IPR050706">
    <property type="entry name" value="Cyclic-di-GMP_PDE-like"/>
</dbReference>
<dbReference type="AlphaFoldDB" id="A0AAW3ZH29"/>
<dbReference type="EMBL" id="JACYTR010000001">
    <property type="protein sequence ID" value="MBD8524297.1"/>
    <property type="molecule type" value="Genomic_DNA"/>
</dbReference>
<dbReference type="InterPro" id="IPR000160">
    <property type="entry name" value="GGDEF_dom"/>
</dbReference>